<dbReference type="InterPro" id="IPR042003">
    <property type="entry name" value="Sortase_E"/>
</dbReference>
<evidence type="ECO:0000313" key="3">
    <source>
        <dbReference type="EMBL" id="MEU7072159.1"/>
    </source>
</evidence>
<evidence type="ECO:0000313" key="4">
    <source>
        <dbReference type="Proteomes" id="UP001551329"/>
    </source>
</evidence>
<keyword evidence="4" id="KW-1185">Reference proteome</keyword>
<feature type="region of interest" description="Disordered" evidence="2">
    <location>
        <begin position="39"/>
        <end position="95"/>
    </location>
</feature>
<comment type="caution">
    <text evidence="3">The sequence shown here is derived from an EMBL/GenBank/DDBJ whole genome shotgun (WGS) entry which is preliminary data.</text>
</comment>
<dbReference type="Pfam" id="PF04203">
    <property type="entry name" value="Sortase"/>
    <property type="match status" value="1"/>
</dbReference>
<protein>
    <submittedName>
        <fullName evidence="3">Class E sortase</fullName>
    </submittedName>
</protein>
<organism evidence="3 4">
    <name type="scientific">Streptomyces narbonensis</name>
    <dbReference type="NCBI Taxonomy" id="67333"/>
    <lineage>
        <taxon>Bacteria</taxon>
        <taxon>Bacillati</taxon>
        <taxon>Actinomycetota</taxon>
        <taxon>Actinomycetes</taxon>
        <taxon>Kitasatosporales</taxon>
        <taxon>Streptomycetaceae</taxon>
        <taxon>Streptomyces</taxon>
    </lineage>
</organism>
<sequence>MGAARGGFFRTGPLPGGAVSRRARVAVVAAALVAGAATGGCAGGAGDRAGDGTPPGAHGPSSTVPSPAPPATSSAPAPSPTPPATSSAPAPRGPVAAELSIPSIGVEDLDVVPYEGTTDDRPGTRIQDRGVAASPYGERGGVGPGDIGNYLVTAHRLSAGGPLRELPSVEVGDKVHVTAEGTVYTYEITETRSTSFRSTRSLAEQRAAVPGEPGEKPTRAMITLSTCATPEDNAAGNFWRDALHNPEHRIDKVGVLTSTRPA</sequence>
<feature type="region of interest" description="Disordered" evidence="2">
    <location>
        <begin position="113"/>
        <end position="144"/>
    </location>
</feature>
<feature type="compositionally biased region" description="Basic and acidic residues" evidence="2">
    <location>
        <begin position="118"/>
        <end position="128"/>
    </location>
</feature>
<dbReference type="InterPro" id="IPR023365">
    <property type="entry name" value="Sortase_dom-sf"/>
</dbReference>
<proteinExistence type="predicted"/>
<gene>
    <name evidence="3" type="ORF">AB0A88_18725</name>
</gene>
<dbReference type="SUPFAM" id="SSF63817">
    <property type="entry name" value="Sortase"/>
    <property type="match status" value="1"/>
</dbReference>
<accession>A0ABV3CBJ6</accession>
<dbReference type="RefSeq" id="WP_358473292.1">
    <property type="nucleotide sequence ID" value="NZ_JBEZAE010000011.1"/>
</dbReference>
<dbReference type="Proteomes" id="UP001551329">
    <property type="component" value="Unassembled WGS sequence"/>
</dbReference>
<dbReference type="EMBL" id="JBEZAE010000011">
    <property type="protein sequence ID" value="MEU7072159.1"/>
    <property type="molecule type" value="Genomic_DNA"/>
</dbReference>
<keyword evidence="1" id="KW-0378">Hydrolase</keyword>
<name>A0ABV3CBJ6_9ACTN</name>
<reference evidence="3 4" key="1">
    <citation type="submission" date="2024-06" db="EMBL/GenBank/DDBJ databases">
        <title>The Natural Products Discovery Center: Release of the First 8490 Sequenced Strains for Exploring Actinobacteria Biosynthetic Diversity.</title>
        <authorList>
            <person name="Kalkreuter E."/>
            <person name="Kautsar S.A."/>
            <person name="Yang D."/>
            <person name="Bader C.D."/>
            <person name="Teijaro C.N."/>
            <person name="Fluegel L."/>
            <person name="Davis C.M."/>
            <person name="Simpson J.R."/>
            <person name="Lauterbach L."/>
            <person name="Steele A.D."/>
            <person name="Gui C."/>
            <person name="Meng S."/>
            <person name="Li G."/>
            <person name="Viehrig K."/>
            <person name="Ye F."/>
            <person name="Su P."/>
            <person name="Kiefer A.F."/>
            <person name="Nichols A."/>
            <person name="Cepeda A.J."/>
            <person name="Yan W."/>
            <person name="Fan B."/>
            <person name="Jiang Y."/>
            <person name="Adhikari A."/>
            <person name="Zheng C.-J."/>
            <person name="Schuster L."/>
            <person name="Cowan T.M."/>
            <person name="Smanski M.J."/>
            <person name="Chevrette M.G."/>
            <person name="De Carvalho L.P.S."/>
            <person name="Shen B."/>
        </authorList>
    </citation>
    <scope>NUCLEOTIDE SEQUENCE [LARGE SCALE GENOMIC DNA]</scope>
    <source>
        <strain evidence="3 4">NPDC045974</strain>
    </source>
</reference>
<dbReference type="Gene3D" id="2.40.260.10">
    <property type="entry name" value="Sortase"/>
    <property type="match status" value="1"/>
</dbReference>
<evidence type="ECO:0000256" key="1">
    <source>
        <dbReference type="ARBA" id="ARBA00022801"/>
    </source>
</evidence>
<dbReference type="CDD" id="cd05830">
    <property type="entry name" value="Sortase_E"/>
    <property type="match status" value="1"/>
</dbReference>
<dbReference type="InterPro" id="IPR005754">
    <property type="entry name" value="Sortase"/>
</dbReference>
<feature type="compositionally biased region" description="Low complexity" evidence="2">
    <location>
        <begin position="51"/>
        <end position="76"/>
    </location>
</feature>
<evidence type="ECO:0000256" key="2">
    <source>
        <dbReference type="SAM" id="MobiDB-lite"/>
    </source>
</evidence>